<protein>
    <submittedName>
        <fullName evidence="2">Uncharacterized protein</fullName>
    </submittedName>
</protein>
<keyword evidence="3" id="KW-1185">Reference proteome</keyword>
<evidence type="ECO:0000313" key="2">
    <source>
        <dbReference type="EMBL" id="MFD2611741.1"/>
    </source>
</evidence>
<feature type="transmembrane region" description="Helical" evidence="1">
    <location>
        <begin position="26"/>
        <end position="46"/>
    </location>
</feature>
<organism evidence="2 3">
    <name type="scientific">Paenibacillus gansuensis</name>
    <dbReference type="NCBI Taxonomy" id="306542"/>
    <lineage>
        <taxon>Bacteria</taxon>
        <taxon>Bacillati</taxon>
        <taxon>Bacillota</taxon>
        <taxon>Bacilli</taxon>
        <taxon>Bacillales</taxon>
        <taxon>Paenibacillaceae</taxon>
        <taxon>Paenibacillus</taxon>
    </lineage>
</organism>
<gene>
    <name evidence="2" type="ORF">ACFSUF_04815</name>
</gene>
<keyword evidence="1" id="KW-0472">Membrane</keyword>
<evidence type="ECO:0000256" key="1">
    <source>
        <dbReference type="SAM" id="Phobius"/>
    </source>
</evidence>
<dbReference type="EMBL" id="JBHUME010000005">
    <property type="protein sequence ID" value="MFD2611741.1"/>
    <property type="molecule type" value="Genomic_DNA"/>
</dbReference>
<proteinExistence type="predicted"/>
<comment type="caution">
    <text evidence="2">The sequence shown here is derived from an EMBL/GenBank/DDBJ whole genome shotgun (WGS) entry which is preliminary data.</text>
</comment>
<dbReference type="RefSeq" id="WP_377600676.1">
    <property type="nucleotide sequence ID" value="NZ_JBHUME010000005.1"/>
</dbReference>
<name>A0ABW5P8Y2_9BACL</name>
<keyword evidence="1" id="KW-0812">Transmembrane</keyword>
<reference evidence="3" key="1">
    <citation type="journal article" date="2019" name="Int. J. Syst. Evol. Microbiol.">
        <title>The Global Catalogue of Microorganisms (GCM) 10K type strain sequencing project: providing services to taxonomists for standard genome sequencing and annotation.</title>
        <authorList>
            <consortium name="The Broad Institute Genomics Platform"/>
            <consortium name="The Broad Institute Genome Sequencing Center for Infectious Disease"/>
            <person name="Wu L."/>
            <person name="Ma J."/>
        </authorList>
    </citation>
    <scope>NUCLEOTIDE SEQUENCE [LARGE SCALE GENOMIC DNA]</scope>
    <source>
        <strain evidence="3">KCTC 3950</strain>
    </source>
</reference>
<accession>A0ABW5P8Y2</accession>
<dbReference type="Proteomes" id="UP001597541">
    <property type="component" value="Unassembled WGS sequence"/>
</dbReference>
<evidence type="ECO:0000313" key="3">
    <source>
        <dbReference type="Proteomes" id="UP001597541"/>
    </source>
</evidence>
<sequence>MTSQGSGNQQTTRWSWFSNMRMERKLLLIFLVIITVPLALIGYISYNNYANQLNTAVYYQNLSRHKDWLKHGSSFS</sequence>
<keyword evidence="1" id="KW-1133">Transmembrane helix</keyword>